<gene>
    <name evidence="1" type="ORF">NDU88_003239</name>
</gene>
<keyword evidence="2" id="KW-1185">Reference proteome</keyword>
<name>A0AAV7PHL0_PLEWA</name>
<accession>A0AAV7PHL0</accession>
<dbReference type="AlphaFoldDB" id="A0AAV7PHL0"/>
<protein>
    <submittedName>
        <fullName evidence="1">Uncharacterized protein</fullName>
    </submittedName>
</protein>
<dbReference type="EMBL" id="JANPWB010000011">
    <property type="protein sequence ID" value="KAJ1124790.1"/>
    <property type="molecule type" value="Genomic_DNA"/>
</dbReference>
<organism evidence="1 2">
    <name type="scientific">Pleurodeles waltl</name>
    <name type="common">Iberian ribbed newt</name>
    <dbReference type="NCBI Taxonomy" id="8319"/>
    <lineage>
        <taxon>Eukaryota</taxon>
        <taxon>Metazoa</taxon>
        <taxon>Chordata</taxon>
        <taxon>Craniata</taxon>
        <taxon>Vertebrata</taxon>
        <taxon>Euteleostomi</taxon>
        <taxon>Amphibia</taxon>
        <taxon>Batrachia</taxon>
        <taxon>Caudata</taxon>
        <taxon>Salamandroidea</taxon>
        <taxon>Salamandridae</taxon>
        <taxon>Pleurodelinae</taxon>
        <taxon>Pleurodeles</taxon>
    </lineage>
</organism>
<dbReference type="Proteomes" id="UP001066276">
    <property type="component" value="Chromosome 7"/>
</dbReference>
<sequence length="131" mass="13887">MALCWGPEGRRSGQAPGSSAKRPCLAHPLLAPLAWCVDAPGPRPLSEPSVMYTALEPMFYVPVTVGVLDGCFDSASGPVRALCLFRGLPGRLPQRLSVFIRLPDGVVGSTGPQMYEIIGRAGTGAILEVRR</sequence>
<evidence type="ECO:0000313" key="2">
    <source>
        <dbReference type="Proteomes" id="UP001066276"/>
    </source>
</evidence>
<proteinExistence type="predicted"/>
<reference evidence="1" key="1">
    <citation type="journal article" date="2022" name="bioRxiv">
        <title>Sequencing and chromosome-scale assembly of the giantPleurodeles waltlgenome.</title>
        <authorList>
            <person name="Brown T."/>
            <person name="Elewa A."/>
            <person name="Iarovenko S."/>
            <person name="Subramanian E."/>
            <person name="Araus A.J."/>
            <person name="Petzold A."/>
            <person name="Susuki M."/>
            <person name="Suzuki K.-i.T."/>
            <person name="Hayashi T."/>
            <person name="Toyoda A."/>
            <person name="Oliveira C."/>
            <person name="Osipova E."/>
            <person name="Leigh N.D."/>
            <person name="Simon A."/>
            <person name="Yun M.H."/>
        </authorList>
    </citation>
    <scope>NUCLEOTIDE SEQUENCE</scope>
    <source>
        <strain evidence="1">20211129_DDA</strain>
        <tissue evidence="1">Liver</tissue>
    </source>
</reference>
<comment type="caution">
    <text evidence="1">The sequence shown here is derived from an EMBL/GenBank/DDBJ whole genome shotgun (WGS) entry which is preliminary data.</text>
</comment>
<evidence type="ECO:0000313" key="1">
    <source>
        <dbReference type="EMBL" id="KAJ1124790.1"/>
    </source>
</evidence>